<keyword evidence="2" id="KW-0813">Transport</keyword>
<feature type="active site" description="Nucleophile" evidence="8">
    <location>
        <position position="34"/>
    </location>
</feature>
<dbReference type="STRING" id="1797589.A2784_05060"/>
<dbReference type="PIRSF" id="PIRSF000077">
    <property type="entry name" value="Thioredoxin"/>
    <property type="match status" value="1"/>
</dbReference>
<sequence length="109" mass="11793">MATVVVTDENFDEVVSKSQLPIVVDFWASWCGPCIAAEPIIEELAGAYAGKVVMGKLNVDENQAKAAEFGVMSIPTVIGFKNGQEVERKIGFGGKANYEDLIKRVSQVK</sequence>
<gene>
    <name evidence="11" type="ORF">A2784_05060</name>
</gene>
<evidence type="ECO:0000313" key="12">
    <source>
        <dbReference type="Proteomes" id="UP000177324"/>
    </source>
</evidence>
<dbReference type="NCBIfam" id="TIGR01068">
    <property type="entry name" value="thioredoxin"/>
    <property type="match status" value="1"/>
</dbReference>
<feature type="disulfide bond" description="Redox-active" evidence="9">
    <location>
        <begin position="31"/>
        <end position="34"/>
    </location>
</feature>
<evidence type="ECO:0000313" key="11">
    <source>
        <dbReference type="EMBL" id="OGY18052.1"/>
    </source>
</evidence>
<comment type="caution">
    <text evidence="11">The sequence shown here is derived from an EMBL/GenBank/DDBJ whole genome shotgun (WGS) entry which is preliminary data.</text>
</comment>
<evidence type="ECO:0000256" key="1">
    <source>
        <dbReference type="ARBA" id="ARBA00008987"/>
    </source>
</evidence>
<evidence type="ECO:0000256" key="7">
    <source>
        <dbReference type="PIRNR" id="PIRNR000077"/>
    </source>
</evidence>
<evidence type="ECO:0000256" key="9">
    <source>
        <dbReference type="PIRSR" id="PIRSR000077-4"/>
    </source>
</evidence>
<dbReference type="Proteomes" id="UP000177324">
    <property type="component" value="Unassembled WGS sequence"/>
</dbReference>
<feature type="site" description="Contributes to redox potential value" evidence="8">
    <location>
        <position position="33"/>
    </location>
</feature>
<dbReference type="PROSITE" id="PS51352">
    <property type="entry name" value="THIOREDOXIN_2"/>
    <property type="match status" value="1"/>
</dbReference>
<proteinExistence type="inferred from homology"/>
<organism evidence="11 12">
    <name type="scientific">Candidatus Chisholmbacteria bacterium RIFCSPHIGHO2_01_FULL_48_12</name>
    <dbReference type="NCBI Taxonomy" id="1797589"/>
    <lineage>
        <taxon>Bacteria</taxon>
        <taxon>Candidatus Chisholmiibacteriota</taxon>
    </lineage>
</organism>
<dbReference type="InterPro" id="IPR005746">
    <property type="entry name" value="Thioredoxin"/>
</dbReference>
<evidence type="ECO:0000256" key="4">
    <source>
        <dbReference type="ARBA" id="ARBA00023157"/>
    </source>
</evidence>
<reference evidence="11 12" key="1">
    <citation type="journal article" date="2016" name="Nat. Commun.">
        <title>Thousands of microbial genomes shed light on interconnected biogeochemical processes in an aquifer system.</title>
        <authorList>
            <person name="Anantharaman K."/>
            <person name="Brown C.T."/>
            <person name="Hug L.A."/>
            <person name="Sharon I."/>
            <person name="Castelle C.J."/>
            <person name="Probst A.J."/>
            <person name="Thomas B.C."/>
            <person name="Singh A."/>
            <person name="Wilkins M.J."/>
            <person name="Karaoz U."/>
            <person name="Brodie E.L."/>
            <person name="Williams K.H."/>
            <person name="Hubbard S.S."/>
            <person name="Banfield J.F."/>
        </authorList>
    </citation>
    <scope>NUCLEOTIDE SEQUENCE [LARGE SCALE GENOMIC DNA]</scope>
</reference>
<dbReference type="AlphaFoldDB" id="A0A1G1VRN4"/>
<evidence type="ECO:0000259" key="10">
    <source>
        <dbReference type="PROSITE" id="PS51352"/>
    </source>
</evidence>
<dbReference type="InterPro" id="IPR013766">
    <property type="entry name" value="Thioredoxin_domain"/>
</dbReference>
<keyword evidence="5 9" id="KW-0676">Redox-active center</keyword>
<evidence type="ECO:0000256" key="5">
    <source>
        <dbReference type="ARBA" id="ARBA00023284"/>
    </source>
</evidence>
<keyword evidence="4 9" id="KW-1015">Disulfide bond</keyword>
<name>A0A1G1VRN4_9BACT</name>
<dbReference type="InterPro" id="IPR036249">
    <property type="entry name" value="Thioredoxin-like_sf"/>
</dbReference>
<dbReference type="PANTHER" id="PTHR45663:SF11">
    <property type="entry name" value="GEO12009P1"/>
    <property type="match status" value="1"/>
</dbReference>
<dbReference type="Gene3D" id="3.40.30.10">
    <property type="entry name" value="Glutaredoxin"/>
    <property type="match status" value="1"/>
</dbReference>
<dbReference type="Pfam" id="PF00085">
    <property type="entry name" value="Thioredoxin"/>
    <property type="match status" value="1"/>
</dbReference>
<dbReference type="GO" id="GO:0005737">
    <property type="term" value="C:cytoplasm"/>
    <property type="evidence" value="ECO:0007669"/>
    <property type="project" value="TreeGrafter"/>
</dbReference>
<protein>
    <recommendedName>
        <fullName evidence="6 7">Thioredoxin</fullName>
    </recommendedName>
</protein>
<dbReference type="PANTHER" id="PTHR45663">
    <property type="entry name" value="GEO12009P1"/>
    <property type="match status" value="1"/>
</dbReference>
<feature type="site" description="Deprotonates C-terminal active site Cys" evidence="8">
    <location>
        <position position="25"/>
    </location>
</feature>
<evidence type="ECO:0000256" key="3">
    <source>
        <dbReference type="ARBA" id="ARBA00022982"/>
    </source>
</evidence>
<dbReference type="CDD" id="cd02947">
    <property type="entry name" value="TRX_family"/>
    <property type="match status" value="1"/>
</dbReference>
<dbReference type="GO" id="GO:0015035">
    <property type="term" value="F:protein-disulfide reductase activity"/>
    <property type="evidence" value="ECO:0007669"/>
    <property type="project" value="UniProtKB-UniRule"/>
</dbReference>
<dbReference type="SUPFAM" id="SSF52833">
    <property type="entry name" value="Thioredoxin-like"/>
    <property type="match status" value="1"/>
</dbReference>
<feature type="site" description="Contributes to redox potential value" evidence="8">
    <location>
        <position position="32"/>
    </location>
</feature>
<evidence type="ECO:0000256" key="8">
    <source>
        <dbReference type="PIRSR" id="PIRSR000077-1"/>
    </source>
</evidence>
<dbReference type="PRINTS" id="PR00421">
    <property type="entry name" value="THIOREDOXIN"/>
</dbReference>
<feature type="active site" description="Nucleophile" evidence="8">
    <location>
        <position position="31"/>
    </location>
</feature>
<accession>A0A1G1VRN4</accession>
<dbReference type="EMBL" id="MHCH01000010">
    <property type="protein sequence ID" value="OGY18052.1"/>
    <property type="molecule type" value="Genomic_DNA"/>
</dbReference>
<comment type="similarity">
    <text evidence="1 7">Belongs to the thioredoxin family.</text>
</comment>
<feature type="domain" description="Thioredoxin" evidence="10">
    <location>
        <begin position="1"/>
        <end position="109"/>
    </location>
</feature>
<evidence type="ECO:0000256" key="2">
    <source>
        <dbReference type="ARBA" id="ARBA00022448"/>
    </source>
</evidence>
<evidence type="ECO:0000256" key="6">
    <source>
        <dbReference type="NCBIfam" id="TIGR01068"/>
    </source>
</evidence>
<keyword evidence="3" id="KW-0249">Electron transport</keyword>
<dbReference type="FunFam" id="3.40.30.10:FF:000001">
    <property type="entry name" value="Thioredoxin"/>
    <property type="match status" value="1"/>
</dbReference>